<evidence type="ECO:0000259" key="5">
    <source>
        <dbReference type="PROSITE" id="PS50930"/>
    </source>
</evidence>
<dbReference type="STRING" id="1121345.SAMN02745217_02136"/>
<evidence type="ECO:0000256" key="2">
    <source>
        <dbReference type="ARBA" id="ARBA00024867"/>
    </source>
</evidence>
<dbReference type="PANTHER" id="PTHR37299">
    <property type="entry name" value="TRANSCRIPTIONAL REGULATOR-RELATED"/>
    <property type="match status" value="1"/>
</dbReference>
<accession>A0A1M7Y911</accession>
<dbReference type="PANTHER" id="PTHR37299:SF1">
    <property type="entry name" value="STAGE 0 SPORULATION PROTEIN A HOMOLOG"/>
    <property type="match status" value="1"/>
</dbReference>
<dbReference type="PROSITE" id="PS50110">
    <property type="entry name" value="RESPONSE_REGULATORY"/>
    <property type="match status" value="1"/>
</dbReference>
<dbReference type="InterPro" id="IPR011006">
    <property type="entry name" value="CheY-like_superfamily"/>
</dbReference>
<evidence type="ECO:0000259" key="4">
    <source>
        <dbReference type="PROSITE" id="PS50110"/>
    </source>
</evidence>
<protein>
    <recommendedName>
        <fullName evidence="1">Stage 0 sporulation protein A homolog</fullName>
    </recommendedName>
</protein>
<dbReference type="GO" id="GO:0003677">
    <property type="term" value="F:DNA binding"/>
    <property type="evidence" value="ECO:0007669"/>
    <property type="project" value="InterPro"/>
</dbReference>
<dbReference type="Proteomes" id="UP000184612">
    <property type="component" value="Unassembled WGS sequence"/>
</dbReference>
<feature type="domain" description="Response regulatory" evidence="4">
    <location>
        <begin position="3"/>
        <end position="123"/>
    </location>
</feature>
<dbReference type="AlphaFoldDB" id="A0A1M7Y911"/>
<dbReference type="InterPro" id="IPR001789">
    <property type="entry name" value="Sig_transdc_resp-reg_receiver"/>
</dbReference>
<dbReference type="Gene3D" id="2.40.50.1020">
    <property type="entry name" value="LytTr DNA-binding domain"/>
    <property type="match status" value="1"/>
</dbReference>
<dbReference type="SMART" id="SM00850">
    <property type="entry name" value="LytTR"/>
    <property type="match status" value="1"/>
</dbReference>
<dbReference type="Pfam" id="PF00072">
    <property type="entry name" value="Response_reg"/>
    <property type="match status" value="1"/>
</dbReference>
<organism evidence="6 7">
    <name type="scientific">Anaerocolumna xylanovorans DSM 12503</name>
    <dbReference type="NCBI Taxonomy" id="1121345"/>
    <lineage>
        <taxon>Bacteria</taxon>
        <taxon>Bacillati</taxon>
        <taxon>Bacillota</taxon>
        <taxon>Clostridia</taxon>
        <taxon>Lachnospirales</taxon>
        <taxon>Lachnospiraceae</taxon>
        <taxon>Anaerocolumna</taxon>
    </lineage>
</organism>
<dbReference type="Gene3D" id="3.40.50.2300">
    <property type="match status" value="1"/>
</dbReference>
<feature type="domain" description="HTH LytTR-type" evidence="5">
    <location>
        <begin position="134"/>
        <end position="233"/>
    </location>
</feature>
<comment type="function">
    <text evidence="2">May play the central regulatory role in sporulation. It may be an element of the effector pathway responsible for the activation of sporulation genes in response to nutritional stress. Spo0A may act in concert with spo0H (a sigma factor) to control the expression of some genes that are critical to the sporulation process.</text>
</comment>
<gene>
    <name evidence="6" type="ORF">SAMN02745217_02136</name>
</gene>
<name>A0A1M7Y911_9FIRM</name>
<evidence type="ECO:0000256" key="1">
    <source>
        <dbReference type="ARBA" id="ARBA00018672"/>
    </source>
</evidence>
<dbReference type="Pfam" id="PF04397">
    <property type="entry name" value="LytTR"/>
    <property type="match status" value="1"/>
</dbReference>
<evidence type="ECO:0000256" key="3">
    <source>
        <dbReference type="PROSITE-ProRule" id="PRU00169"/>
    </source>
</evidence>
<keyword evidence="3" id="KW-0597">Phosphoprotein</keyword>
<dbReference type="InterPro" id="IPR007492">
    <property type="entry name" value="LytTR_DNA-bd_dom"/>
</dbReference>
<dbReference type="RefSeq" id="WP_073588846.1">
    <property type="nucleotide sequence ID" value="NZ_FRFD01000006.1"/>
</dbReference>
<reference evidence="6 7" key="1">
    <citation type="submission" date="2016-12" db="EMBL/GenBank/DDBJ databases">
        <authorList>
            <person name="Song W.-J."/>
            <person name="Kurnit D.M."/>
        </authorList>
    </citation>
    <scope>NUCLEOTIDE SEQUENCE [LARGE SCALE GENOMIC DNA]</scope>
    <source>
        <strain evidence="6 7">DSM 12503</strain>
    </source>
</reference>
<dbReference type="EMBL" id="FRFD01000006">
    <property type="protein sequence ID" value="SHO49122.1"/>
    <property type="molecule type" value="Genomic_DNA"/>
</dbReference>
<dbReference type="CDD" id="cd00156">
    <property type="entry name" value="REC"/>
    <property type="match status" value="1"/>
</dbReference>
<sequence>MLKIAICDDIKEYNKNMEKYIMRYGQENHVEVKIQSYCSGEYLLMFYHKKKYDIIFLDFEMPEMNGLEVAKKIREIDNQVSLIFCTAYFTLPNIQSGYDVEATDFLKKPVFYKKLETILSNIYHRKLTNKEEKLVIKNKDGIFTIQISDIIFIETINKNILIHTTKEKIYCYKKMYDFENILVNQRFYRCHNSYLLNLDYIDKLTDSSAILTTGHIVSVSKYKRKQLIKKIAEFLGESV</sequence>
<feature type="modified residue" description="4-aspartylphosphate" evidence="3">
    <location>
        <position position="58"/>
    </location>
</feature>
<proteinExistence type="predicted"/>
<dbReference type="SUPFAM" id="SSF52172">
    <property type="entry name" value="CheY-like"/>
    <property type="match status" value="1"/>
</dbReference>
<dbReference type="SMART" id="SM00448">
    <property type="entry name" value="REC"/>
    <property type="match status" value="1"/>
</dbReference>
<dbReference type="PROSITE" id="PS50930">
    <property type="entry name" value="HTH_LYTTR"/>
    <property type="match status" value="1"/>
</dbReference>
<dbReference type="InterPro" id="IPR046947">
    <property type="entry name" value="LytR-like"/>
</dbReference>
<evidence type="ECO:0000313" key="6">
    <source>
        <dbReference type="EMBL" id="SHO49122.1"/>
    </source>
</evidence>
<evidence type="ECO:0000313" key="7">
    <source>
        <dbReference type="Proteomes" id="UP000184612"/>
    </source>
</evidence>
<dbReference type="GO" id="GO:0000156">
    <property type="term" value="F:phosphorelay response regulator activity"/>
    <property type="evidence" value="ECO:0007669"/>
    <property type="project" value="InterPro"/>
</dbReference>
<keyword evidence="7" id="KW-1185">Reference proteome</keyword>